<proteinExistence type="predicted"/>
<evidence type="ECO:0000313" key="1">
    <source>
        <dbReference type="EMBL" id="CAG8827742.1"/>
    </source>
</evidence>
<sequence length="289" mass="32367">AELLGIAANKIVCRIKRVGGAFGGKESKSLMLSMALAVGAWHLRKPIRCMLSREEDIMITGQRHPFSAKWKAGLTKDGKITAMDSQYYANGGWSMDVSIIVVQACLQCSDCCYYIPNVQFMGRVCKTNIHSHTAFRGFGRPQGTAITESMLSEVADRMGIDVNELREKNFYVEGQLTPCNQTFKDWYLPLVYQQVKEISEFEKRRKEVDEFNSKNKWRKRGLSLIPIKFGVAFPVPFLNQAGALVHIYLDGSVLISHSGVELGQGLNTKMLQIASETLDVPMDTGKKFL</sequence>
<comment type="caution">
    <text evidence="1">The sequence shown here is derived from an EMBL/GenBank/DDBJ whole genome shotgun (WGS) entry which is preliminary data.</text>
</comment>
<accession>A0ACA9S6M2</accession>
<reference evidence="1" key="1">
    <citation type="submission" date="2021-06" db="EMBL/GenBank/DDBJ databases">
        <authorList>
            <person name="Kallberg Y."/>
            <person name="Tangrot J."/>
            <person name="Rosling A."/>
        </authorList>
    </citation>
    <scope>NUCLEOTIDE SEQUENCE</scope>
    <source>
        <strain evidence="1">MA461A</strain>
    </source>
</reference>
<dbReference type="Proteomes" id="UP000789920">
    <property type="component" value="Unassembled WGS sequence"/>
</dbReference>
<gene>
    <name evidence="1" type="ORF">RPERSI_LOCUS27054</name>
</gene>
<protein>
    <submittedName>
        <fullName evidence="1">10062_t:CDS:1</fullName>
    </submittedName>
</protein>
<evidence type="ECO:0000313" key="2">
    <source>
        <dbReference type="Proteomes" id="UP000789920"/>
    </source>
</evidence>
<keyword evidence="2" id="KW-1185">Reference proteome</keyword>
<feature type="non-terminal residue" evidence="1">
    <location>
        <position position="1"/>
    </location>
</feature>
<organism evidence="1 2">
    <name type="scientific">Racocetra persica</name>
    <dbReference type="NCBI Taxonomy" id="160502"/>
    <lineage>
        <taxon>Eukaryota</taxon>
        <taxon>Fungi</taxon>
        <taxon>Fungi incertae sedis</taxon>
        <taxon>Mucoromycota</taxon>
        <taxon>Glomeromycotina</taxon>
        <taxon>Glomeromycetes</taxon>
        <taxon>Diversisporales</taxon>
        <taxon>Gigasporaceae</taxon>
        <taxon>Racocetra</taxon>
    </lineage>
</organism>
<dbReference type="EMBL" id="CAJVQC010094340">
    <property type="protein sequence ID" value="CAG8827742.1"/>
    <property type="molecule type" value="Genomic_DNA"/>
</dbReference>
<name>A0ACA9S6M2_9GLOM</name>